<evidence type="ECO:0000259" key="6">
    <source>
        <dbReference type="PROSITE" id="PS50262"/>
    </source>
</evidence>
<proteinExistence type="predicted"/>
<accession>A0A817JY20</accession>
<feature type="transmembrane region" description="Helical" evidence="5">
    <location>
        <begin position="241"/>
        <end position="262"/>
    </location>
</feature>
<gene>
    <name evidence="7" type="ORF">TIS948_LOCUS225</name>
    <name evidence="8" type="ORF">UJA718_LOCUS23103</name>
</gene>
<dbReference type="GO" id="GO:0016020">
    <property type="term" value="C:membrane"/>
    <property type="evidence" value="ECO:0007669"/>
    <property type="project" value="UniProtKB-SubCell"/>
</dbReference>
<dbReference type="Proteomes" id="UP000663873">
    <property type="component" value="Unassembled WGS sequence"/>
</dbReference>
<dbReference type="Gene3D" id="1.20.1070.10">
    <property type="entry name" value="Rhodopsin 7-helix transmembrane proteins"/>
    <property type="match status" value="1"/>
</dbReference>
<keyword evidence="2 5" id="KW-0812">Transmembrane</keyword>
<dbReference type="Proteomes" id="UP000663825">
    <property type="component" value="Unassembled WGS sequence"/>
</dbReference>
<keyword evidence="4 5" id="KW-0472">Membrane</keyword>
<evidence type="ECO:0000256" key="1">
    <source>
        <dbReference type="ARBA" id="ARBA00004370"/>
    </source>
</evidence>
<sequence length="326" mass="38607">MPKNTTGIYDSNGVYALDSPLSKRIKFWLIIICETSSIPCYLFVIYQYLYQKELRKAIQNHALMVKLCINFVILTIDLSMHLSFLRLGYVLPSTPGACLLWQLVDYGFWFGDIFLTCWMSIERYILIFYSHWVNTPYRCIFIHYIPLIFFSLYCPVVYIYLIFFYPVAHAYDYSFLLCGGPYFYLDIAPWLIWYESLVHYVIPIFVIVILSGAMIIRVLIQKYRLRQIGRWNKYRKMLIQFICISAVYIFDLPYIIVTIVRWSGLTYFGTDVQGPYFYYVNYIPTILLSFTLLGTIPHVKTSFIALIYRKKQNMRASVAPHMNCRV</sequence>
<evidence type="ECO:0000256" key="5">
    <source>
        <dbReference type="SAM" id="Phobius"/>
    </source>
</evidence>
<evidence type="ECO:0000256" key="4">
    <source>
        <dbReference type="ARBA" id="ARBA00023136"/>
    </source>
</evidence>
<comment type="caution">
    <text evidence="7">The sequence shown here is derived from an EMBL/GenBank/DDBJ whole genome shotgun (WGS) entry which is preliminary data.</text>
</comment>
<dbReference type="EMBL" id="CAJNXB010000006">
    <property type="protein sequence ID" value="CAF2976865.1"/>
    <property type="molecule type" value="Genomic_DNA"/>
</dbReference>
<organism evidence="7 9">
    <name type="scientific">Rotaria socialis</name>
    <dbReference type="NCBI Taxonomy" id="392032"/>
    <lineage>
        <taxon>Eukaryota</taxon>
        <taxon>Metazoa</taxon>
        <taxon>Spiralia</taxon>
        <taxon>Gnathifera</taxon>
        <taxon>Rotifera</taxon>
        <taxon>Eurotatoria</taxon>
        <taxon>Bdelloidea</taxon>
        <taxon>Philodinida</taxon>
        <taxon>Philodinidae</taxon>
        <taxon>Rotaria</taxon>
    </lineage>
</organism>
<dbReference type="PROSITE" id="PS50262">
    <property type="entry name" value="G_PROTEIN_RECEP_F1_2"/>
    <property type="match status" value="1"/>
</dbReference>
<dbReference type="EMBL" id="CAJOBP010004937">
    <property type="protein sequence ID" value="CAF4455518.1"/>
    <property type="molecule type" value="Genomic_DNA"/>
</dbReference>
<dbReference type="SUPFAM" id="SSF81321">
    <property type="entry name" value="Family A G protein-coupled receptor-like"/>
    <property type="match status" value="1"/>
</dbReference>
<evidence type="ECO:0000256" key="2">
    <source>
        <dbReference type="ARBA" id="ARBA00022692"/>
    </source>
</evidence>
<name>A0A817JY20_9BILA</name>
<reference evidence="7" key="1">
    <citation type="submission" date="2021-02" db="EMBL/GenBank/DDBJ databases">
        <authorList>
            <person name="Nowell W R."/>
        </authorList>
    </citation>
    <scope>NUCLEOTIDE SEQUENCE</scope>
</reference>
<keyword evidence="3 5" id="KW-1133">Transmembrane helix</keyword>
<dbReference type="AlphaFoldDB" id="A0A817JY20"/>
<feature type="transmembrane region" description="Helical" evidence="5">
    <location>
        <begin position="282"/>
        <end position="308"/>
    </location>
</feature>
<feature type="transmembrane region" description="Helical" evidence="5">
    <location>
        <begin position="67"/>
        <end position="89"/>
    </location>
</feature>
<dbReference type="OrthoDB" id="9983903at2759"/>
<feature type="transmembrane region" description="Helical" evidence="5">
    <location>
        <begin position="197"/>
        <end position="220"/>
    </location>
</feature>
<protein>
    <recommendedName>
        <fullName evidence="6">G-protein coupled receptors family 1 profile domain-containing protein</fullName>
    </recommendedName>
</protein>
<evidence type="ECO:0000313" key="9">
    <source>
        <dbReference type="Proteomes" id="UP000663825"/>
    </source>
</evidence>
<evidence type="ECO:0000256" key="3">
    <source>
        <dbReference type="ARBA" id="ARBA00022989"/>
    </source>
</evidence>
<feature type="transmembrane region" description="Helical" evidence="5">
    <location>
        <begin position="27"/>
        <end position="46"/>
    </location>
</feature>
<keyword evidence="10" id="KW-1185">Reference proteome</keyword>
<dbReference type="InterPro" id="IPR017452">
    <property type="entry name" value="GPCR_Rhodpsn_7TM"/>
</dbReference>
<feature type="transmembrane region" description="Helical" evidence="5">
    <location>
        <begin position="109"/>
        <end position="129"/>
    </location>
</feature>
<feature type="transmembrane region" description="Helical" evidence="5">
    <location>
        <begin position="141"/>
        <end position="165"/>
    </location>
</feature>
<feature type="domain" description="G-protein coupled receptors family 1 profile" evidence="6">
    <location>
        <begin position="40"/>
        <end position="308"/>
    </location>
</feature>
<comment type="subcellular location">
    <subcellularLocation>
        <location evidence="1">Membrane</location>
    </subcellularLocation>
</comment>
<evidence type="ECO:0000313" key="10">
    <source>
        <dbReference type="Proteomes" id="UP000663873"/>
    </source>
</evidence>
<evidence type="ECO:0000313" key="8">
    <source>
        <dbReference type="EMBL" id="CAF4455518.1"/>
    </source>
</evidence>
<evidence type="ECO:0000313" key="7">
    <source>
        <dbReference type="EMBL" id="CAF2976865.1"/>
    </source>
</evidence>